<accession>A0ABP8NY36</accession>
<organism evidence="3 4">
    <name type="scientific">Rhodococcus olei</name>
    <dbReference type="NCBI Taxonomy" id="2161675"/>
    <lineage>
        <taxon>Bacteria</taxon>
        <taxon>Bacillati</taxon>
        <taxon>Actinomycetota</taxon>
        <taxon>Actinomycetes</taxon>
        <taxon>Mycobacteriales</taxon>
        <taxon>Nocardiaceae</taxon>
        <taxon>Rhodococcus</taxon>
    </lineage>
</organism>
<dbReference type="Proteomes" id="UP001501183">
    <property type="component" value="Unassembled WGS sequence"/>
</dbReference>
<dbReference type="Pfam" id="PF13622">
    <property type="entry name" value="4HBT_3"/>
    <property type="match status" value="1"/>
</dbReference>
<dbReference type="InterPro" id="IPR029069">
    <property type="entry name" value="HotDog_dom_sf"/>
</dbReference>
<dbReference type="InterPro" id="IPR049450">
    <property type="entry name" value="ACOT8-like_C"/>
</dbReference>
<dbReference type="InterPro" id="IPR049449">
    <property type="entry name" value="TesB_ACOT8-like_N"/>
</dbReference>
<feature type="domain" description="Acyl-CoA thioesterase-like C-terminal" evidence="2">
    <location>
        <begin position="139"/>
        <end position="265"/>
    </location>
</feature>
<evidence type="ECO:0000313" key="3">
    <source>
        <dbReference type="EMBL" id="GAA4474624.1"/>
    </source>
</evidence>
<dbReference type="RefSeq" id="WP_345342709.1">
    <property type="nucleotide sequence ID" value="NZ_BAABFB010000023.1"/>
</dbReference>
<feature type="domain" description="Acyl-CoA thioesterase-like N-terminal HotDog" evidence="1">
    <location>
        <begin position="28"/>
        <end position="114"/>
    </location>
</feature>
<keyword evidence="4" id="KW-1185">Reference proteome</keyword>
<protein>
    <submittedName>
        <fullName evidence="3">Thioesterase family protein</fullName>
    </submittedName>
</protein>
<reference evidence="4" key="1">
    <citation type="journal article" date="2019" name="Int. J. Syst. Evol. Microbiol.">
        <title>The Global Catalogue of Microorganisms (GCM) 10K type strain sequencing project: providing services to taxonomists for standard genome sequencing and annotation.</title>
        <authorList>
            <consortium name="The Broad Institute Genomics Platform"/>
            <consortium name="The Broad Institute Genome Sequencing Center for Infectious Disease"/>
            <person name="Wu L."/>
            <person name="Ma J."/>
        </authorList>
    </citation>
    <scope>NUCLEOTIDE SEQUENCE [LARGE SCALE GENOMIC DNA]</scope>
    <source>
        <strain evidence="4">JCM 32206</strain>
    </source>
</reference>
<gene>
    <name evidence="3" type="ORF">GCM10023094_10570</name>
</gene>
<proteinExistence type="predicted"/>
<sequence>MSDRSYFVPLEPLPDGTERFQPSPHTMSTWADDMQHGSPPSALLARALRRLEARPDTRLSRVVIEILGPVPLTEIRVRSWIERPGRRIELVVAELVAAGPDGSWRAVARGTGWRLQTADTTSIARPADPAMPPRSGERAPLPDNTFWRTGFVDSVEWAWLTPFGSPGVGHAWGRPEPVLVEGEPLDPVDRLFLIADTANGVGTKLDPVHWTFLNTDVTVHIFRVPSGDWIGVSAETSYGPDGIAMSSGVLHDDAGPVARVTQTVQVRAR</sequence>
<dbReference type="Pfam" id="PF20789">
    <property type="entry name" value="4HBT_3C"/>
    <property type="match status" value="1"/>
</dbReference>
<dbReference type="Gene3D" id="2.40.160.210">
    <property type="entry name" value="Acyl-CoA thioesterase, double hotdog domain"/>
    <property type="match status" value="1"/>
</dbReference>
<dbReference type="InterPro" id="IPR042171">
    <property type="entry name" value="Acyl-CoA_hotdog"/>
</dbReference>
<dbReference type="SUPFAM" id="SSF54637">
    <property type="entry name" value="Thioesterase/thiol ester dehydrase-isomerase"/>
    <property type="match status" value="1"/>
</dbReference>
<evidence type="ECO:0000313" key="4">
    <source>
        <dbReference type="Proteomes" id="UP001501183"/>
    </source>
</evidence>
<name>A0ABP8NY36_9NOCA</name>
<evidence type="ECO:0000259" key="1">
    <source>
        <dbReference type="Pfam" id="PF13622"/>
    </source>
</evidence>
<evidence type="ECO:0000259" key="2">
    <source>
        <dbReference type="Pfam" id="PF20789"/>
    </source>
</evidence>
<comment type="caution">
    <text evidence="3">The sequence shown here is derived from an EMBL/GenBank/DDBJ whole genome shotgun (WGS) entry which is preliminary data.</text>
</comment>
<dbReference type="EMBL" id="BAABFB010000023">
    <property type="protein sequence ID" value="GAA4474624.1"/>
    <property type="molecule type" value="Genomic_DNA"/>
</dbReference>